<evidence type="ECO:0000313" key="3">
    <source>
        <dbReference type="EMBL" id="QIM06992.1"/>
    </source>
</evidence>
<reference evidence="1" key="1">
    <citation type="journal article" date="2016" name="Genome Announc.">
        <title>Complete genome sequence of an African swine fever virus isolate from Sardinia, Italy.</title>
        <authorList>
            <person name="Granberg F."/>
            <person name="Torresi C."/>
            <person name="Oggiano A."/>
            <person name="Malmberg M."/>
            <person name="Iscaro C."/>
            <person name="De Mia G.M."/>
            <person name="Sandor B."/>
        </authorList>
    </citation>
    <scope>NUCLEOTIDE SEQUENCE [LARGE SCALE GENOMIC DNA]</scope>
    <source>
        <strain evidence="1">47/Ss/2008</strain>
    </source>
</reference>
<sequence>MYIINSKIWQNLILMSFSKTYWRIPLLKYPKKRLNSFIKGRTLTNSSKMIAGWPFALLQICGSSIFDVL</sequence>
<reference evidence="13" key="3">
    <citation type="journal article" date="2020" name="Vaccines (Basel)">
        <title>African Swine Fever Circulation among Free-Ranging Pigs in Sardinia: Data from the Eradication Program.</title>
        <authorList>
            <person name="Franzoni G."/>
            <person name="Dei Giudici S."/>
            <person name="Loi F."/>
            <person name="Sanna D."/>
            <person name="Floris M."/>
            <person name="Fiori M."/>
            <person name="Sanna M.L."/>
            <person name="Madrau P."/>
            <person name="Scarpa F."/>
            <person name="Zinellu S."/>
            <person name="Giammarioli M."/>
            <person name="Cappai S."/>
            <person name="De Mia G.M."/>
            <person name="Laddomada A."/>
            <person name="Rolesu S."/>
            <person name="Oggiano A."/>
        </authorList>
    </citation>
    <scope>NUCLEOTIDE SEQUENCE [LARGE SCALE GENOMIC DNA]</scope>
    <source>
        <strain evidence="13">103917/18</strain>
        <strain evidence="14">55234/18</strain>
    </source>
</reference>
<organismHost>
    <name type="scientific">Phacochoerus aethiopicus</name>
    <name type="common">Warthog</name>
    <dbReference type="NCBI Taxonomy" id="85517"/>
</organismHost>
<evidence type="ECO:0000313" key="7">
    <source>
        <dbReference type="EMBL" id="QIM07928.1"/>
    </source>
</evidence>
<evidence type="ECO:0000313" key="2">
    <source>
        <dbReference type="EMBL" id="QIM06757.1"/>
    </source>
</evidence>
<organismHost>
    <name type="scientific">Ornithodoros moubata</name>
    <name type="common">Soft tick</name>
    <name type="synonym">Argasid tick</name>
    <dbReference type="NCBI Taxonomy" id="6938"/>
</organismHost>
<dbReference type="Proteomes" id="UP000501683">
    <property type="component" value="Segment"/>
</dbReference>
<reference evidence="15 16" key="2">
    <citation type="journal article" date="2020" name="Transbound. Emerg. Dis.">
        <title>The evolution of African swine fever virus in Sardinia (1978 to 2014) as revealed by whole genome sequencing and comparative analysis.</title>
        <authorList>
            <person name="Torresi C."/>
            <person name="Fiori M."/>
            <person name="Bertolotti L."/>
            <person name="Floris M."/>
            <person name="Colitti B."/>
            <person name="Giammarioli M."/>
            <person name="Dei Giudici S."/>
            <person name="Oggiano A."/>
            <person name="Malmberg M."/>
            <person name="De Mia G.M."/>
            <person name="Belak S."/>
            <person name="Granberg F."/>
        </authorList>
    </citation>
    <scope>NUCLEOTIDE SEQUENCE [LARGE SCALE GENOMIC DNA]</scope>
    <source>
        <strain evidence="4">139/Nu/1981</strain>
        <strain evidence="5">140/Or/1985</strain>
        <strain evidence="7">141/Nu/1990</strain>
        <strain evidence="8">142/Nu/1995</strain>
        <strain evidence="12">22653/Ca/2014</strain>
        <strain evidence="10">26/Ss/2004</strain>
        <strain evidence="2">56/Ca/1978</strain>
        <strain evidence="3">57/Ca/1979</strain>
        <strain evidence="9">60/Nu/1997</strain>
        <strain evidence="11">72407/Ss/2005</strain>
        <strain evidence="6">85/Ca/1985</strain>
    </source>
</reference>
<evidence type="ECO:0000313" key="14">
    <source>
        <dbReference type="EMBL" id="QPL12029.1"/>
    </source>
</evidence>
<evidence type="ECO:0000313" key="12">
    <source>
        <dbReference type="EMBL" id="QIM09328.1"/>
    </source>
</evidence>
<dbReference type="EMBL" id="MT932578">
    <property type="protein sequence ID" value="QPL11812.1"/>
    <property type="molecule type" value="Genomic_DNA"/>
</dbReference>
<dbReference type="Proteomes" id="UP000503294">
    <property type="component" value="Segment"/>
</dbReference>
<organismHost>
    <name type="scientific">Sus scrofa</name>
    <name type="common">Pig</name>
    <dbReference type="NCBI Taxonomy" id="9823"/>
</organismHost>
<dbReference type="Proteomes" id="UP000500898">
    <property type="component" value="Segment"/>
</dbReference>
<evidence type="ECO:0000313" key="15">
    <source>
        <dbReference type="Proteomes" id="UP000500690"/>
    </source>
</evidence>
<evidence type="ECO:0000313" key="11">
    <source>
        <dbReference type="EMBL" id="QIM08862.1"/>
    </source>
</evidence>
<organismHost>
    <name type="scientific">Ornithodoros</name>
    <name type="common">relapsing fever ticks</name>
    <dbReference type="NCBI Taxonomy" id="6937"/>
</organismHost>
<evidence type="ECO:0000313" key="16">
    <source>
        <dbReference type="Proteomes" id="UP000500898"/>
    </source>
</evidence>
<evidence type="ECO:0000313" key="1">
    <source>
        <dbReference type="EMBL" id="AOO54421.1"/>
    </source>
</evidence>
<dbReference type="Proteomes" id="UP000594644">
    <property type="component" value="Segment"/>
</dbReference>
<dbReference type="EMBL" id="MN270973">
    <property type="protein sequence ID" value="QIM07695.1"/>
    <property type="molecule type" value="Genomic_DNA"/>
</dbReference>
<dbReference type="Proteomes" id="UP000501465">
    <property type="component" value="Segment"/>
</dbReference>
<dbReference type="RefSeq" id="YP_009703333.1">
    <property type="nucleotide sequence ID" value="NC_044955.1"/>
</dbReference>
<dbReference type="EMBL" id="MN270969">
    <property type="protein sequence ID" value="QIM06757.1"/>
    <property type="molecule type" value="Genomic_DNA"/>
</dbReference>
<dbReference type="EMBL" id="MN270970">
    <property type="protein sequence ID" value="QIM06992.1"/>
    <property type="molecule type" value="Genomic_DNA"/>
</dbReference>
<dbReference type="Proteomes" id="UP000594565">
    <property type="component" value="Segment"/>
</dbReference>
<dbReference type="Proteomes" id="UP000500690">
    <property type="component" value="Segment"/>
</dbReference>
<evidence type="ECO:0000313" key="6">
    <source>
        <dbReference type="EMBL" id="QIM07695.1"/>
    </source>
</evidence>
<evidence type="ECO:0000313" key="9">
    <source>
        <dbReference type="EMBL" id="QIM08396.1"/>
    </source>
</evidence>
<dbReference type="EMBL" id="MN270977">
    <property type="protein sequence ID" value="QIM08629.1"/>
    <property type="molecule type" value="Genomic_DNA"/>
</dbReference>
<dbReference type="Proteomes" id="UP000503066">
    <property type="component" value="Genome"/>
</dbReference>
<dbReference type="Proteomes" id="UP000502695">
    <property type="component" value="Segment"/>
</dbReference>
<proteinExistence type="predicted"/>
<dbReference type="KEGG" id="vg:41902141"/>
<dbReference type="EMBL" id="MN270971">
    <property type="protein sequence ID" value="QIM07227.1"/>
    <property type="molecule type" value="Genomic_DNA"/>
</dbReference>
<dbReference type="Proteomes" id="UP000502933">
    <property type="component" value="Segment"/>
</dbReference>
<organism evidence="1">
    <name type="scientific">African swine fever virus</name>
    <name type="common">ASFV</name>
    <dbReference type="NCBI Taxonomy" id="10497"/>
    <lineage>
        <taxon>Viruses</taxon>
        <taxon>Varidnaviria</taxon>
        <taxon>Bamfordvirae</taxon>
        <taxon>Nucleocytoviricota</taxon>
        <taxon>Pokkesviricetes</taxon>
        <taxon>Asfuvirales</taxon>
        <taxon>Asfarviridae</taxon>
        <taxon>Asfivirus</taxon>
        <taxon>Asfivirus haemorrhagiae</taxon>
    </lineage>
</organism>
<dbReference type="Proteomes" id="UP000501487">
    <property type="component" value="Segment"/>
</dbReference>
<dbReference type="Proteomes" id="UP000501235">
    <property type="component" value="Segment"/>
</dbReference>
<dbReference type="EMBL" id="MN270974">
    <property type="protein sequence ID" value="QIM07928.1"/>
    <property type="molecule type" value="Genomic_DNA"/>
</dbReference>
<dbReference type="EMBL" id="MT932579">
    <property type="protein sequence ID" value="QPL12029.1"/>
    <property type="molecule type" value="Genomic_DNA"/>
</dbReference>
<organismHost>
    <name type="scientific">Potamochoerus larvatus</name>
    <name type="common">Bushpig</name>
    <dbReference type="NCBI Taxonomy" id="273792"/>
</organismHost>
<dbReference type="EMBL" id="MN270975">
    <property type="protein sequence ID" value="QIM08163.1"/>
    <property type="molecule type" value="Genomic_DNA"/>
</dbReference>
<evidence type="ECO:0000313" key="8">
    <source>
        <dbReference type="EMBL" id="QIM08163.1"/>
    </source>
</evidence>
<protein>
    <submittedName>
        <fullName evidence="1">Uncharacterized protein</fullName>
    </submittedName>
</protein>
<dbReference type="EMBL" id="KX354450">
    <property type="protein sequence ID" value="AOO54421.1"/>
    <property type="molecule type" value="Genomic_DNA"/>
</dbReference>
<dbReference type="EMBL" id="MN270980">
    <property type="protein sequence ID" value="QIM09328.1"/>
    <property type="molecule type" value="Genomic_DNA"/>
</dbReference>
<dbReference type="GeneID" id="41902141"/>
<dbReference type="EMBL" id="MN270978">
    <property type="protein sequence ID" value="QIM08862.1"/>
    <property type="molecule type" value="Genomic_DNA"/>
</dbReference>
<dbReference type="EMBL" id="MN270976">
    <property type="protein sequence ID" value="QIM08396.1"/>
    <property type="molecule type" value="Genomic_DNA"/>
</dbReference>
<name>A0A3G1EV04_ASF</name>
<organismHost>
    <name type="scientific">Phacochoerus africanus</name>
    <name type="common">Warthog</name>
    <dbReference type="NCBI Taxonomy" id="41426"/>
</organismHost>
<evidence type="ECO:0000313" key="10">
    <source>
        <dbReference type="EMBL" id="QIM08629.1"/>
    </source>
</evidence>
<dbReference type="Proteomes" id="UP000501990">
    <property type="component" value="Segment"/>
</dbReference>
<dbReference type="EMBL" id="MN270972">
    <property type="protein sequence ID" value="QIM07462.1"/>
    <property type="molecule type" value="Genomic_DNA"/>
</dbReference>
<evidence type="ECO:0000313" key="4">
    <source>
        <dbReference type="EMBL" id="QIM07227.1"/>
    </source>
</evidence>
<gene>
    <name evidence="1" type="primary">URF29</name>
    <name evidence="2" type="synonym">URF029</name>
    <name evidence="1" type="ORF">AFSV47Ss_0116</name>
</gene>
<evidence type="ECO:0000313" key="13">
    <source>
        <dbReference type="EMBL" id="QPL11812.1"/>
    </source>
</evidence>
<accession>A0A3G1EV04</accession>
<dbReference type="Proteomes" id="UP000266411">
    <property type="component" value="Segment"/>
</dbReference>
<evidence type="ECO:0000313" key="5">
    <source>
        <dbReference type="EMBL" id="QIM07462.1"/>
    </source>
</evidence>